<feature type="region of interest" description="Disordered" evidence="1">
    <location>
        <begin position="78"/>
        <end position="137"/>
    </location>
</feature>
<evidence type="ECO:0000256" key="1">
    <source>
        <dbReference type="SAM" id="MobiDB-lite"/>
    </source>
</evidence>
<name>A0ABW4FVZ2_9PSEU</name>
<protein>
    <submittedName>
        <fullName evidence="3">DUF4229 domain-containing protein</fullName>
    </submittedName>
</protein>
<evidence type="ECO:0000313" key="3">
    <source>
        <dbReference type="EMBL" id="MFD1534254.1"/>
    </source>
</evidence>
<dbReference type="Proteomes" id="UP001597145">
    <property type="component" value="Unassembled WGS sequence"/>
</dbReference>
<evidence type="ECO:0000313" key="4">
    <source>
        <dbReference type="Proteomes" id="UP001597145"/>
    </source>
</evidence>
<reference evidence="4" key="1">
    <citation type="journal article" date="2019" name="Int. J. Syst. Evol. Microbiol.">
        <title>The Global Catalogue of Microorganisms (GCM) 10K type strain sequencing project: providing services to taxonomists for standard genome sequencing and annotation.</title>
        <authorList>
            <consortium name="The Broad Institute Genomics Platform"/>
            <consortium name="The Broad Institute Genome Sequencing Center for Infectious Disease"/>
            <person name="Wu L."/>
            <person name="Ma J."/>
        </authorList>
    </citation>
    <scope>NUCLEOTIDE SEQUENCE [LARGE SCALE GENOMIC DNA]</scope>
    <source>
        <strain evidence="4">JCM 12165</strain>
    </source>
</reference>
<evidence type="ECO:0000256" key="2">
    <source>
        <dbReference type="SAM" id="Phobius"/>
    </source>
</evidence>
<dbReference type="Pfam" id="PF14012">
    <property type="entry name" value="DUF4229"/>
    <property type="match status" value="1"/>
</dbReference>
<feature type="compositionally biased region" description="Basic and acidic residues" evidence="1">
    <location>
        <begin position="80"/>
        <end position="100"/>
    </location>
</feature>
<keyword evidence="4" id="KW-1185">Reference proteome</keyword>
<dbReference type="InterPro" id="IPR025323">
    <property type="entry name" value="DUF4229"/>
</dbReference>
<organism evidence="3 4">
    <name type="scientific">Pseudonocardia aurantiaca</name>
    <dbReference type="NCBI Taxonomy" id="75290"/>
    <lineage>
        <taxon>Bacteria</taxon>
        <taxon>Bacillati</taxon>
        <taxon>Actinomycetota</taxon>
        <taxon>Actinomycetes</taxon>
        <taxon>Pseudonocardiales</taxon>
        <taxon>Pseudonocardiaceae</taxon>
        <taxon>Pseudonocardia</taxon>
    </lineage>
</organism>
<keyword evidence="2" id="KW-0472">Membrane</keyword>
<feature type="compositionally biased region" description="Basic and acidic residues" evidence="1">
    <location>
        <begin position="127"/>
        <end position="137"/>
    </location>
</feature>
<accession>A0ABW4FVZ2</accession>
<keyword evidence="2" id="KW-1133">Transmembrane helix</keyword>
<feature type="transmembrane region" description="Helical" evidence="2">
    <location>
        <begin position="48"/>
        <end position="67"/>
    </location>
</feature>
<gene>
    <name evidence="3" type="ORF">ACFSCY_33045</name>
</gene>
<dbReference type="EMBL" id="JBHUCP010000033">
    <property type="protein sequence ID" value="MFD1534254.1"/>
    <property type="molecule type" value="Genomic_DNA"/>
</dbReference>
<proteinExistence type="predicted"/>
<sequence>MTSSQPSTTPAATERRPGLAATVGLYSLARLGLLAVVTALLLVAGVPLVIAVLVGLILALPLSMVLFRGLRGRLDAAVADARERRSQEREALRARLRGDAPDQDAIDQDAIDQDAPGQGPTSASDEPAERKPDPGQD</sequence>
<keyword evidence="2" id="KW-0812">Transmembrane</keyword>
<feature type="transmembrane region" description="Helical" evidence="2">
    <location>
        <begin position="20"/>
        <end position="42"/>
    </location>
</feature>
<comment type="caution">
    <text evidence="3">The sequence shown here is derived from an EMBL/GenBank/DDBJ whole genome shotgun (WGS) entry which is preliminary data.</text>
</comment>
<dbReference type="RefSeq" id="WP_343984756.1">
    <property type="nucleotide sequence ID" value="NZ_BAAAJG010000025.1"/>
</dbReference>
<feature type="compositionally biased region" description="Acidic residues" evidence="1">
    <location>
        <begin position="101"/>
        <end position="112"/>
    </location>
</feature>